<dbReference type="GO" id="GO:0016787">
    <property type="term" value="F:hydrolase activity"/>
    <property type="evidence" value="ECO:0007669"/>
    <property type="project" value="UniProtKB-KW"/>
</dbReference>
<reference evidence="2 3" key="1">
    <citation type="submission" date="2024-09" db="EMBL/GenBank/DDBJ databases">
        <authorList>
            <person name="Sun Q."/>
            <person name="Mori K."/>
        </authorList>
    </citation>
    <scope>NUCLEOTIDE SEQUENCE [LARGE SCALE GENOMIC DNA]</scope>
    <source>
        <strain evidence="2 3">CCM 7706</strain>
    </source>
</reference>
<evidence type="ECO:0000313" key="3">
    <source>
        <dbReference type="Proteomes" id="UP001589798"/>
    </source>
</evidence>
<keyword evidence="2" id="KW-0378">Hydrolase</keyword>
<dbReference type="Proteomes" id="UP001589798">
    <property type="component" value="Unassembled WGS sequence"/>
</dbReference>
<dbReference type="InterPro" id="IPR029045">
    <property type="entry name" value="ClpP/crotonase-like_dom_sf"/>
</dbReference>
<dbReference type="EMBL" id="JBHLWK010000023">
    <property type="protein sequence ID" value="MFC0206102.1"/>
    <property type="molecule type" value="Genomic_DNA"/>
</dbReference>
<proteinExistence type="predicted"/>
<evidence type="ECO:0000313" key="2">
    <source>
        <dbReference type="EMBL" id="MFC0206102.1"/>
    </source>
</evidence>
<accession>A0ABV6D0G8</accession>
<keyword evidence="3" id="KW-1185">Reference proteome</keyword>
<dbReference type="SUPFAM" id="SSF52096">
    <property type="entry name" value="ClpP/crotonase"/>
    <property type="match status" value="1"/>
</dbReference>
<dbReference type="RefSeq" id="WP_379488726.1">
    <property type="nucleotide sequence ID" value="NZ_JBHLWK010000023.1"/>
</dbReference>
<keyword evidence="1" id="KW-0732">Signal</keyword>
<comment type="caution">
    <text evidence="2">The sequence shown here is derived from an EMBL/GenBank/DDBJ whole genome shotgun (WGS) entry which is preliminary data.</text>
</comment>
<name>A0ABV6D0G8_9SPHN</name>
<organism evidence="2 3">
    <name type="scientific">Novosphingobium soli</name>
    <dbReference type="NCBI Taxonomy" id="574956"/>
    <lineage>
        <taxon>Bacteria</taxon>
        <taxon>Pseudomonadati</taxon>
        <taxon>Pseudomonadota</taxon>
        <taxon>Alphaproteobacteria</taxon>
        <taxon>Sphingomonadales</taxon>
        <taxon>Sphingomonadaceae</taxon>
        <taxon>Novosphingobium</taxon>
    </lineage>
</organism>
<feature type="signal peptide" evidence="1">
    <location>
        <begin position="1"/>
        <end position="20"/>
    </location>
</feature>
<sequence length="271" mass="28489">MPRPACLVLASLLAASPLSAQVIAYEAVEVDADPFVTGGERSLPPAPAVMPAGPALVPAGPVALPAYGPFRVLDPRRAALVDVTDGRSPEAFAAMLRDHPGIATIEMLECPGTEDDLANLRLGRMIRAHGMATHVPAGGSVRSGGVELFLAGARRSADPGAEFAVHSWMDDTGLEPDDYAAAAPENRRYLDYYRQMGMSLVEAEAFYAMTNSVPFASARWFDAAEMARWVRLDAAQPAEASPSTPPATMTVIAPAPSPVIALVLDSPATLQ</sequence>
<feature type="chain" id="PRO_5047459483" evidence="1">
    <location>
        <begin position="21"/>
        <end position="271"/>
    </location>
</feature>
<protein>
    <submittedName>
        <fullName evidence="2">Alpha/beta hydrolase</fullName>
    </submittedName>
</protein>
<gene>
    <name evidence="2" type="ORF">ACFFJC_17700</name>
</gene>
<evidence type="ECO:0000256" key="1">
    <source>
        <dbReference type="SAM" id="SignalP"/>
    </source>
</evidence>